<proteinExistence type="predicted"/>
<evidence type="ECO:0000256" key="1">
    <source>
        <dbReference type="ARBA" id="ARBA00022729"/>
    </source>
</evidence>
<reference evidence="5" key="1">
    <citation type="submission" date="2016-10" db="EMBL/GenBank/DDBJ databases">
        <authorList>
            <person name="Varghese N."/>
            <person name="Submissions S."/>
        </authorList>
    </citation>
    <scope>NUCLEOTIDE SEQUENCE [LARGE SCALE GENOMIC DNA]</scope>
    <source>
        <strain evidence="5">DSM 25329</strain>
    </source>
</reference>
<dbReference type="CDD" id="cd02258">
    <property type="entry name" value="Peptidase_C25_N"/>
    <property type="match status" value="1"/>
</dbReference>
<dbReference type="STRING" id="659014.SAMN04487996_106361"/>
<dbReference type="Gene3D" id="2.60.40.10">
    <property type="entry name" value="Immunoglobulins"/>
    <property type="match status" value="1"/>
</dbReference>
<evidence type="ECO:0000313" key="4">
    <source>
        <dbReference type="EMBL" id="SDE74099.1"/>
    </source>
</evidence>
<accession>A0A1G7FDW9</accession>
<keyword evidence="1 2" id="KW-0732">Signal</keyword>
<keyword evidence="5" id="KW-1185">Reference proteome</keyword>
<dbReference type="InterPro" id="IPR029030">
    <property type="entry name" value="Caspase-like_dom_sf"/>
</dbReference>
<dbReference type="Proteomes" id="UP000198748">
    <property type="component" value="Unassembled WGS sequence"/>
</dbReference>
<dbReference type="SUPFAM" id="SSF52129">
    <property type="entry name" value="Caspase-like"/>
    <property type="match status" value="1"/>
</dbReference>
<dbReference type="Gene3D" id="3.40.50.10390">
    <property type="entry name" value="Gingipain r, domain 1"/>
    <property type="match status" value="1"/>
</dbReference>
<dbReference type="AlphaFoldDB" id="A0A1G7FDW9"/>
<feature type="chain" id="PRO_5011574464" evidence="2">
    <location>
        <begin position="23"/>
        <end position="1105"/>
    </location>
</feature>
<organism evidence="4 5">
    <name type="scientific">Dyadobacter soli</name>
    <dbReference type="NCBI Taxonomy" id="659014"/>
    <lineage>
        <taxon>Bacteria</taxon>
        <taxon>Pseudomonadati</taxon>
        <taxon>Bacteroidota</taxon>
        <taxon>Cytophagia</taxon>
        <taxon>Cytophagales</taxon>
        <taxon>Spirosomataceae</taxon>
        <taxon>Dyadobacter</taxon>
    </lineage>
</organism>
<dbReference type="EMBL" id="FNAN01000006">
    <property type="protein sequence ID" value="SDE74099.1"/>
    <property type="molecule type" value="Genomic_DNA"/>
</dbReference>
<gene>
    <name evidence="4" type="ORF">SAMN04487996_106361</name>
</gene>
<dbReference type="RefSeq" id="WP_090149763.1">
    <property type="nucleotide sequence ID" value="NZ_FNAN01000006.1"/>
</dbReference>
<dbReference type="InterPro" id="IPR013783">
    <property type="entry name" value="Ig-like_fold"/>
</dbReference>
<dbReference type="Pfam" id="PF01364">
    <property type="entry name" value="Peptidase_C25"/>
    <property type="match status" value="1"/>
</dbReference>
<sequence length="1105" mass="121934">MRYFTTWALLIVLFLIGHHSHAQWGAPYANSWIDYSKPYVRIGMVKKGLHRVSFSALPKDFPVNAPDKLQLWRRGKEVSIISTTNQEIVFYAVPNDGASDSLLYRPMSSRVNPYFSMYSDEGAYFLTVGDKPGMRVQAAGAPANANIAAETYHLAAYTAVFKEEYSLTTQVPMRPSFFNSYFEWGASRTGVTQDSSKLLVKPFKLENIGGQRRPKVKFLIHGRTELNRQIEVYVGKTAESLRLVATQPLNGFNVLEYAFDLNATDYDASKGGVIAWKGINPNLYDGYSLTYYTVEFEQTFDMARQASKEFNLPPSNAPFSKLNIPGTAADTRFLDITDADRPVLINGNAASLFVPRHSGKRQTLLATNETTAVEPARISTVAFKEFPSRDVNYIIITNAALMTGANAFAGYRASASGGAFKPLIADIRDIYNQFNYGEPSPAAIKKFMAYMLADGRKDKYLFLIGISITHNERMKRELPGEIPTIGYPGSDALLVEGLAGAPVNAPAIAVGRLSAISNQNIMDYLQKVKVHEAGKPEESGWRKKVLHLSGGKTTSEIVQLRDHLSALEPIVTNGFFGGTVKSYVKQQASQEVVSMDIAGDVNEGVGMITFLGHGGTTITDPDIGYAREAPRGYHNLNKYPLMFFSGCGVGNVFANRFNANPASPKAGDRITLSLDWLVASDRGAVAVIASSFETYVSPGVTYLHALYRHLFGNAATAGLPIGQIQLAVANEVLDQHNDKYNIGYVHQSVLQGDPALRLFNIAYPDYAVEPEEGVILLSESADKTIGESDTLRVSIVVSNLGRFQEGQMVPVEVTCSGSKGIHTQKATISSFASQRVLQLSFPNEADIKSVKVRIDPDQTLKEVTRDNNVSELNMDWDLVKKLSRFSSKSLKDNIPPLITVKADDRLLEQEKPLWPDPRITISVTDDHPLAVDTTLVEVFIKPCQNDDCEFKRIVYANNGIAMNVSENSLMLDYQSKLTPGRYELLVNAKDVAGNAAVQPYRMRFEIGEPETMQCELVVSPNPASSYVRFELKGARSLPLKSIQYAIYDQRGIKIADKSIPVKANLPTVEWYWQPDVVAGLYNYTVLLLGEGGETQAIKRGKVAIR</sequence>
<dbReference type="InterPro" id="IPR001769">
    <property type="entry name" value="Gingipain"/>
</dbReference>
<dbReference type="GO" id="GO:0008234">
    <property type="term" value="F:cysteine-type peptidase activity"/>
    <property type="evidence" value="ECO:0007669"/>
    <property type="project" value="InterPro"/>
</dbReference>
<dbReference type="InterPro" id="IPR029031">
    <property type="entry name" value="Gingipain_N_sf"/>
</dbReference>
<protein>
    <submittedName>
        <fullName evidence="4">Peptidase family C25</fullName>
    </submittedName>
</protein>
<feature type="signal peptide" evidence="2">
    <location>
        <begin position="1"/>
        <end position="22"/>
    </location>
</feature>
<dbReference type="Gene3D" id="3.40.50.1460">
    <property type="match status" value="1"/>
</dbReference>
<evidence type="ECO:0000256" key="2">
    <source>
        <dbReference type="SAM" id="SignalP"/>
    </source>
</evidence>
<dbReference type="GO" id="GO:0006508">
    <property type="term" value="P:proteolysis"/>
    <property type="evidence" value="ECO:0007669"/>
    <property type="project" value="InterPro"/>
</dbReference>
<evidence type="ECO:0000313" key="5">
    <source>
        <dbReference type="Proteomes" id="UP000198748"/>
    </source>
</evidence>
<feature type="domain" description="Gingipain" evidence="3">
    <location>
        <begin position="393"/>
        <end position="758"/>
    </location>
</feature>
<evidence type="ECO:0000259" key="3">
    <source>
        <dbReference type="Pfam" id="PF01364"/>
    </source>
</evidence>
<dbReference type="OrthoDB" id="9757650at2"/>
<name>A0A1G7FDW9_9BACT</name>